<dbReference type="GO" id="GO:0005829">
    <property type="term" value="C:cytosol"/>
    <property type="evidence" value="ECO:0007669"/>
    <property type="project" value="TreeGrafter"/>
</dbReference>
<keyword evidence="11" id="KW-1185">Reference proteome</keyword>
<dbReference type="Proteomes" id="UP000230066">
    <property type="component" value="Unassembled WGS sequence"/>
</dbReference>
<dbReference type="CDD" id="cd01672">
    <property type="entry name" value="TMPK"/>
    <property type="match status" value="1"/>
</dbReference>
<dbReference type="EMBL" id="JXXN02015315">
    <property type="protein sequence ID" value="THD18246.1"/>
    <property type="molecule type" value="Genomic_DNA"/>
</dbReference>
<dbReference type="Gene3D" id="3.40.50.300">
    <property type="entry name" value="P-loop containing nucleotide triphosphate hydrolases"/>
    <property type="match status" value="1"/>
</dbReference>
<keyword evidence="8" id="KW-0472">Membrane</keyword>
<keyword evidence="6 10" id="KW-0418">Kinase</keyword>
<keyword evidence="5" id="KW-0547">Nucleotide-binding</keyword>
<keyword evidence="8" id="KW-0812">Transmembrane</keyword>
<dbReference type="HAMAP" id="MF_00165">
    <property type="entry name" value="Thymidylate_kinase"/>
    <property type="match status" value="1"/>
</dbReference>
<keyword evidence="4" id="KW-0545">Nucleotide biosynthesis</keyword>
<accession>A0A4E0QY52</accession>
<evidence type="ECO:0000259" key="9">
    <source>
        <dbReference type="Pfam" id="PF02223"/>
    </source>
</evidence>
<dbReference type="InterPro" id="IPR039430">
    <property type="entry name" value="Thymidylate_kin-like_dom"/>
</dbReference>
<gene>
    <name evidence="10" type="ORF">D915_010469</name>
</gene>
<feature type="transmembrane region" description="Helical" evidence="8">
    <location>
        <begin position="12"/>
        <end position="33"/>
    </location>
</feature>
<dbReference type="GO" id="GO:0006235">
    <property type="term" value="P:dTTP biosynthetic process"/>
    <property type="evidence" value="ECO:0007669"/>
    <property type="project" value="TreeGrafter"/>
</dbReference>
<evidence type="ECO:0000256" key="2">
    <source>
        <dbReference type="ARBA" id="ARBA00012980"/>
    </source>
</evidence>
<dbReference type="NCBIfam" id="TIGR00041">
    <property type="entry name" value="DTMP_kinase"/>
    <property type="match status" value="1"/>
</dbReference>
<evidence type="ECO:0000256" key="4">
    <source>
        <dbReference type="ARBA" id="ARBA00022727"/>
    </source>
</evidence>
<name>A0A4E0QY52_FASHE</name>
<evidence type="ECO:0000256" key="3">
    <source>
        <dbReference type="ARBA" id="ARBA00022679"/>
    </source>
</evidence>
<feature type="domain" description="Thymidylate kinase-like" evidence="9">
    <location>
        <begin position="72"/>
        <end position="267"/>
    </location>
</feature>
<comment type="caution">
    <text evidence="10">The sequence shown here is derived from an EMBL/GenBank/DDBJ whole genome shotgun (WGS) entry which is preliminary data.</text>
</comment>
<evidence type="ECO:0000313" key="11">
    <source>
        <dbReference type="Proteomes" id="UP000230066"/>
    </source>
</evidence>
<evidence type="ECO:0000256" key="6">
    <source>
        <dbReference type="ARBA" id="ARBA00022777"/>
    </source>
</evidence>
<dbReference type="GO" id="GO:0004550">
    <property type="term" value="F:nucleoside diphosphate kinase activity"/>
    <property type="evidence" value="ECO:0007669"/>
    <property type="project" value="TreeGrafter"/>
</dbReference>
<proteinExistence type="inferred from homology"/>
<dbReference type="PANTHER" id="PTHR10344:SF1">
    <property type="entry name" value="THYMIDYLATE KINASE"/>
    <property type="match status" value="1"/>
</dbReference>
<dbReference type="SUPFAM" id="SSF52540">
    <property type="entry name" value="P-loop containing nucleoside triphosphate hydrolases"/>
    <property type="match status" value="1"/>
</dbReference>
<dbReference type="EC" id="2.7.4.9" evidence="2"/>
<dbReference type="GO" id="GO:0006227">
    <property type="term" value="P:dUDP biosynthetic process"/>
    <property type="evidence" value="ECO:0007669"/>
    <property type="project" value="TreeGrafter"/>
</dbReference>
<dbReference type="GO" id="GO:0005739">
    <property type="term" value="C:mitochondrion"/>
    <property type="evidence" value="ECO:0007669"/>
    <property type="project" value="TreeGrafter"/>
</dbReference>
<dbReference type="Pfam" id="PF02223">
    <property type="entry name" value="Thymidylate_kin"/>
    <property type="match status" value="1"/>
</dbReference>
<dbReference type="AlphaFoldDB" id="A0A4E0QY52"/>
<reference evidence="10" key="1">
    <citation type="submission" date="2019-03" db="EMBL/GenBank/DDBJ databases">
        <title>Improved annotation for the trematode Fasciola hepatica.</title>
        <authorList>
            <person name="Choi Y.-J."/>
            <person name="Martin J."/>
            <person name="Mitreva M."/>
        </authorList>
    </citation>
    <scope>NUCLEOTIDE SEQUENCE [LARGE SCALE GENOMIC DNA]</scope>
</reference>
<sequence>MLTRAVSHLRQILLSGFLWAPGFPVMLACVTMGSKSHRKCPSSSAVLSAGTSRTATHIMETRTTQNGLFVVIEGADRTGKSTQAKMLSEALTTLTAKKCLYLKFPDRTTPLGQCLNEYLVGKCDMDPHALHLLFTANRWERDTELRSALSNGCSVVADRYTYSGIAYTAAKVNPTPDWHWCCQMEKGLLEPDIVICLTPDNIEDLHDRSGYGEERYETDNFQKRVLENYLRLSEEAKAAGEAELAPDQPEWHFVQATHKSVEEVHKCIISIVKDKLSLT</sequence>
<keyword evidence="7" id="KW-0067">ATP-binding</keyword>
<evidence type="ECO:0000256" key="8">
    <source>
        <dbReference type="SAM" id="Phobius"/>
    </source>
</evidence>
<evidence type="ECO:0000256" key="1">
    <source>
        <dbReference type="ARBA" id="ARBA00009776"/>
    </source>
</evidence>
<dbReference type="PROSITE" id="PS51257">
    <property type="entry name" value="PROKAR_LIPOPROTEIN"/>
    <property type="match status" value="1"/>
</dbReference>
<protein>
    <recommendedName>
        <fullName evidence="2">dTMP kinase</fullName>
        <ecNumber evidence="2">2.7.4.9</ecNumber>
    </recommendedName>
</protein>
<dbReference type="GO" id="GO:0005524">
    <property type="term" value="F:ATP binding"/>
    <property type="evidence" value="ECO:0007669"/>
    <property type="project" value="UniProtKB-KW"/>
</dbReference>
<organism evidence="10 11">
    <name type="scientific">Fasciola hepatica</name>
    <name type="common">Liver fluke</name>
    <dbReference type="NCBI Taxonomy" id="6192"/>
    <lineage>
        <taxon>Eukaryota</taxon>
        <taxon>Metazoa</taxon>
        <taxon>Spiralia</taxon>
        <taxon>Lophotrochozoa</taxon>
        <taxon>Platyhelminthes</taxon>
        <taxon>Trematoda</taxon>
        <taxon>Digenea</taxon>
        <taxon>Plagiorchiida</taxon>
        <taxon>Echinostomata</taxon>
        <taxon>Echinostomatoidea</taxon>
        <taxon>Fasciolidae</taxon>
        <taxon>Fasciola</taxon>
    </lineage>
</organism>
<keyword evidence="8" id="KW-1133">Transmembrane helix</keyword>
<dbReference type="InterPro" id="IPR018094">
    <property type="entry name" value="Thymidylate_kinase"/>
</dbReference>
<dbReference type="GO" id="GO:0005634">
    <property type="term" value="C:nucleus"/>
    <property type="evidence" value="ECO:0007669"/>
    <property type="project" value="TreeGrafter"/>
</dbReference>
<dbReference type="PANTHER" id="PTHR10344">
    <property type="entry name" value="THYMIDYLATE KINASE"/>
    <property type="match status" value="1"/>
</dbReference>
<evidence type="ECO:0000256" key="7">
    <source>
        <dbReference type="ARBA" id="ARBA00022840"/>
    </source>
</evidence>
<dbReference type="GO" id="GO:0004798">
    <property type="term" value="F:dTMP kinase activity"/>
    <property type="evidence" value="ECO:0007669"/>
    <property type="project" value="UniProtKB-EC"/>
</dbReference>
<evidence type="ECO:0000256" key="5">
    <source>
        <dbReference type="ARBA" id="ARBA00022741"/>
    </source>
</evidence>
<evidence type="ECO:0000313" key="10">
    <source>
        <dbReference type="EMBL" id="THD18246.1"/>
    </source>
</evidence>
<dbReference type="InterPro" id="IPR027417">
    <property type="entry name" value="P-loop_NTPase"/>
</dbReference>
<comment type="similarity">
    <text evidence="1">Belongs to the thymidylate kinase family.</text>
</comment>
<dbReference type="GO" id="GO:0006233">
    <property type="term" value="P:dTDP biosynthetic process"/>
    <property type="evidence" value="ECO:0007669"/>
    <property type="project" value="InterPro"/>
</dbReference>
<keyword evidence="3" id="KW-0808">Transferase</keyword>